<proteinExistence type="inferred from homology"/>
<sequence length="242" mass="24695">MFEVITDNDDRGQVGIGTLIVFIAMVLVAAIAAGVLINTAGVLQSQASDTGSETQEAVANQIEVVHASGGVNESTEDGYVDSVNLTVMKSAGSNSIDLSSMTIQYTSDTTDKTLTHGGNDAAIGITENSYTDATPTTYTFGVVSGDANSTKFATTNIAGEAGGDSELISTDDRVKITLHLAAIEAGTHNESSSGQALGNALKGEGLDGGDSATIKLVDQSGAQFSYGLTVPSTFGDKEVVEV</sequence>
<dbReference type="Pfam" id="PF01917">
    <property type="entry name" value="Flagellin_arch-type"/>
    <property type="match status" value="1"/>
</dbReference>
<feature type="transmembrane region" description="Helical" evidence="5">
    <location>
        <begin position="16"/>
        <end position="37"/>
    </location>
</feature>
<evidence type="ECO:0000256" key="1">
    <source>
        <dbReference type="ARBA" id="ARBA00004618"/>
    </source>
</evidence>
<evidence type="ECO:0000256" key="4">
    <source>
        <dbReference type="RuleBase" id="RU361282"/>
    </source>
</evidence>
<dbReference type="Proteomes" id="UP000509241">
    <property type="component" value="Chromosome"/>
</dbReference>
<keyword evidence="6" id="KW-0282">Flagellum</keyword>
<keyword evidence="3 4" id="KW-0974">Archaeal flagellum</keyword>
<dbReference type="GO" id="GO:0097588">
    <property type="term" value="P:archaeal or bacterial-type flagellum-dependent cell motility"/>
    <property type="evidence" value="ECO:0007669"/>
    <property type="project" value="InterPro"/>
</dbReference>
<dbReference type="InterPro" id="IPR013373">
    <property type="entry name" value="Flagellin/pilin_N_arc"/>
</dbReference>
<keyword evidence="6" id="KW-0969">Cilium</keyword>
<dbReference type="OrthoDB" id="102632at2157"/>
<keyword evidence="7" id="KW-1185">Reference proteome</keyword>
<evidence type="ECO:0000313" key="7">
    <source>
        <dbReference type="Proteomes" id="UP000509241"/>
    </source>
</evidence>
<dbReference type="NCBIfam" id="TIGR02537">
    <property type="entry name" value="arch_flag_Nterm"/>
    <property type="match status" value="1"/>
</dbReference>
<keyword evidence="5" id="KW-0812">Transmembrane</keyword>
<dbReference type="GO" id="GO:0097589">
    <property type="term" value="C:archaeal-type flagellum"/>
    <property type="evidence" value="ECO:0007669"/>
    <property type="project" value="UniProtKB-SubCell"/>
</dbReference>
<gene>
    <name evidence="6" type="ORF">HYG82_10540</name>
</gene>
<accession>A0A7D5KSB6</accession>
<evidence type="ECO:0000256" key="5">
    <source>
        <dbReference type="SAM" id="Phobius"/>
    </source>
</evidence>
<dbReference type="RefSeq" id="WP_179260999.1">
    <property type="nucleotide sequence ID" value="NZ_CP058601.1"/>
</dbReference>
<dbReference type="GeneID" id="56033733"/>
<dbReference type="AlphaFoldDB" id="A0A7D5KSB6"/>
<comment type="similarity">
    <text evidence="2 4">Belongs to the archaeal flagellin family.</text>
</comment>
<evidence type="ECO:0000256" key="3">
    <source>
        <dbReference type="ARBA" id="ARBA00022440"/>
    </source>
</evidence>
<dbReference type="GO" id="GO:0005198">
    <property type="term" value="F:structural molecule activity"/>
    <property type="evidence" value="ECO:0007669"/>
    <property type="project" value="InterPro"/>
</dbReference>
<dbReference type="KEGG" id="haly:HYG82_10540"/>
<comment type="subcellular location">
    <subcellularLocation>
        <location evidence="1 4">Archaeal flagellum</location>
    </subcellularLocation>
</comment>
<dbReference type="EMBL" id="CP058601">
    <property type="protein sequence ID" value="QLG49264.1"/>
    <property type="molecule type" value="Genomic_DNA"/>
</dbReference>
<evidence type="ECO:0000313" key="6">
    <source>
        <dbReference type="EMBL" id="QLG49264.1"/>
    </source>
</evidence>
<name>A0A7D5KSB6_9EURY</name>
<reference evidence="6 7" key="1">
    <citation type="submission" date="2020-07" db="EMBL/GenBank/DDBJ databases">
        <authorList>
            <person name="Cui H."/>
        </authorList>
    </citation>
    <scope>NUCLEOTIDE SEQUENCE [LARGE SCALE GENOMIC DNA]</scope>
    <source>
        <strain evidence="6 7">YPL8</strain>
    </source>
</reference>
<organism evidence="6 7">
    <name type="scientific">Natrinema halophilum</name>
    <dbReference type="NCBI Taxonomy" id="1699371"/>
    <lineage>
        <taxon>Archaea</taxon>
        <taxon>Methanobacteriati</taxon>
        <taxon>Methanobacteriota</taxon>
        <taxon>Stenosarchaea group</taxon>
        <taxon>Halobacteria</taxon>
        <taxon>Halobacteriales</taxon>
        <taxon>Natrialbaceae</taxon>
        <taxon>Natrinema</taxon>
    </lineage>
</organism>
<evidence type="ECO:0000256" key="2">
    <source>
        <dbReference type="ARBA" id="ARBA00010256"/>
    </source>
</evidence>
<dbReference type="PANTHER" id="PTHR35903:SF1">
    <property type="entry name" value="FLAGELLIN B1"/>
    <property type="match status" value="1"/>
</dbReference>
<protein>
    <recommendedName>
        <fullName evidence="4">Flagellin</fullName>
    </recommendedName>
</protein>
<keyword evidence="5" id="KW-1133">Transmembrane helix</keyword>
<dbReference type="PANTHER" id="PTHR35903">
    <property type="entry name" value="FLAGELLIN B1"/>
    <property type="match status" value="1"/>
</dbReference>
<keyword evidence="5" id="KW-0472">Membrane</keyword>
<comment type="function">
    <text evidence="4">Flagellin is the subunit protein which polymerizes to form the filaments of archaeal flagella.</text>
</comment>
<keyword evidence="6" id="KW-0966">Cell projection</keyword>
<dbReference type="InterPro" id="IPR002774">
    <property type="entry name" value="Flagellin_arc-type"/>
</dbReference>